<name>A0A974XQX4_9GAMM</name>
<reference evidence="1 2" key="1">
    <citation type="submission" date="2021-03" db="EMBL/GenBank/DDBJ databases">
        <title>Novel species identification of genus Shewanella.</title>
        <authorList>
            <person name="Liu G."/>
            <person name="Zhang Q."/>
        </authorList>
    </citation>
    <scope>NUCLEOTIDE SEQUENCE [LARGE SCALE GENOMIC DNA]</scope>
    <source>
        <strain evidence="1 2">FJAT-53726</strain>
    </source>
</reference>
<evidence type="ECO:0000313" key="1">
    <source>
        <dbReference type="EMBL" id="QSX31748.1"/>
    </source>
</evidence>
<dbReference type="EMBL" id="CP071504">
    <property type="protein sequence ID" value="QSX31748.1"/>
    <property type="molecule type" value="Genomic_DNA"/>
</dbReference>
<dbReference type="KEGG" id="scyp:JYB88_02515"/>
<evidence type="ECO:0000313" key="2">
    <source>
        <dbReference type="Proteomes" id="UP000663281"/>
    </source>
</evidence>
<dbReference type="RefSeq" id="WP_207326203.1">
    <property type="nucleotide sequence ID" value="NZ_CP071504.1"/>
</dbReference>
<dbReference type="InterPro" id="IPR021710">
    <property type="entry name" value="DUF3293"/>
</dbReference>
<sequence length="143" mass="16305">MECQINHLWSLYQQTEFLLMQNISPAASFAIITAHNPRGELLSECQNRLRDRQLLADIEALGVPYRAMVGTSPDLQHKEKSWAVFMEAGEVLALAEKYQQNAIYYVEQDRLKLLPCLMPGPELQLGSFRSRARLIGSMTDFDC</sequence>
<accession>A0A974XQX4</accession>
<dbReference type="Proteomes" id="UP000663281">
    <property type="component" value="Chromosome"/>
</dbReference>
<protein>
    <submittedName>
        <fullName evidence="1">DUF3293 domain-containing protein</fullName>
    </submittedName>
</protein>
<dbReference type="Pfam" id="PF11697">
    <property type="entry name" value="DUF3293"/>
    <property type="match status" value="1"/>
</dbReference>
<proteinExistence type="predicted"/>
<organism evidence="1 2">
    <name type="scientific">Shewanella cyperi</name>
    <dbReference type="NCBI Taxonomy" id="2814292"/>
    <lineage>
        <taxon>Bacteria</taxon>
        <taxon>Pseudomonadati</taxon>
        <taxon>Pseudomonadota</taxon>
        <taxon>Gammaproteobacteria</taxon>
        <taxon>Alteromonadales</taxon>
        <taxon>Shewanellaceae</taxon>
        <taxon>Shewanella</taxon>
    </lineage>
</organism>
<dbReference type="AlphaFoldDB" id="A0A974XQX4"/>
<gene>
    <name evidence="1" type="ORF">JYB88_02515</name>
</gene>
<keyword evidence="2" id="KW-1185">Reference proteome</keyword>